<organism evidence="4 5">
    <name type="scientific">Nicrophorus vespilloides</name>
    <name type="common">Boreal carrion beetle</name>
    <dbReference type="NCBI Taxonomy" id="110193"/>
    <lineage>
        <taxon>Eukaryota</taxon>
        <taxon>Metazoa</taxon>
        <taxon>Ecdysozoa</taxon>
        <taxon>Arthropoda</taxon>
        <taxon>Hexapoda</taxon>
        <taxon>Insecta</taxon>
        <taxon>Pterygota</taxon>
        <taxon>Neoptera</taxon>
        <taxon>Endopterygota</taxon>
        <taxon>Coleoptera</taxon>
        <taxon>Polyphaga</taxon>
        <taxon>Staphyliniformia</taxon>
        <taxon>Silphidae</taxon>
        <taxon>Nicrophorinae</taxon>
        <taxon>Nicrophorus</taxon>
    </lineage>
</organism>
<dbReference type="PANTHER" id="PTHR10380:SF218">
    <property type="entry name" value="ADULT CUTICLE PROTEIN 65AA-RELATED"/>
    <property type="match status" value="1"/>
</dbReference>
<proteinExistence type="predicted"/>
<protein>
    <submittedName>
        <fullName evidence="5">Flexible cuticle protein 12-like</fullName>
    </submittedName>
</protein>
<dbReference type="Pfam" id="PF00379">
    <property type="entry name" value="Chitin_bind_4"/>
    <property type="match status" value="1"/>
</dbReference>
<name>A0ABM1NIZ6_NICVS</name>
<keyword evidence="3" id="KW-0732">Signal</keyword>
<accession>A0ABM1NIZ6</accession>
<evidence type="ECO:0000256" key="3">
    <source>
        <dbReference type="SAM" id="SignalP"/>
    </source>
</evidence>
<dbReference type="InterPro" id="IPR050468">
    <property type="entry name" value="Cuticle_Struct_Prot"/>
</dbReference>
<evidence type="ECO:0000313" key="4">
    <source>
        <dbReference type="Proteomes" id="UP000695000"/>
    </source>
</evidence>
<dbReference type="GeneID" id="108569669"/>
<evidence type="ECO:0000313" key="5">
    <source>
        <dbReference type="RefSeq" id="XP_017786796.1"/>
    </source>
</evidence>
<keyword evidence="4" id="KW-1185">Reference proteome</keyword>
<feature type="chain" id="PRO_5047434391" evidence="3">
    <location>
        <begin position="17"/>
        <end position="107"/>
    </location>
</feature>
<dbReference type="PANTHER" id="PTHR10380">
    <property type="entry name" value="CUTICLE PROTEIN"/>
    <property type="match status" value="1"/>
</dbReference>
<feature type="signal peptide" evidence="3">
    <location>
        <begin position="1"/>
        <end position="16"/>
    </location>
</feature>
<dbReference type="PROSITE" id="PS00233">
    <property type="entry name" value="CHIT_BIND_RR_1"/>
    <property type="match status" value="1"/>
</dbReference>
<dbReference type="InterPro" id="IPR000618">
    <property type="entry name" value="Insect_cuticle"/>
</dbReference>
<evidence type="ECO:0000256" key="1">
    <source>
        <dbReference type="ARBA" id="ARBA00022460"/>
    </source>
</evidence>
<dbReference type="InterPro" id="IPR031311">
    <property type="entry name" value="CHIT_BIND_RR_consensus"/>
</dbReference>
<evidence type="ECO:0000256" key="2">
    <source>
        <dbReference type="PROSITE-ProRule" id="PRU00497"/>
    </source>
</evidence>
<gene>
    <name evidence="5" type="primary">LOC108569669</name>
</gene>
<reference evidence="5" key="1">
    <citation type="submission" date="2025-08" db="UniProtKB">
        <authorList>
            <consortium name="RefSeq"/>
        </authorList>
    </citation>
    <scope>IDENTIFICATION</scope>
    <source>
        <tissue evidence="5">Whole Larva</tissue>
    </source>
</reference>
<sequence length="107" mass="11356">MKFIVAFAALVAVALAAPQHPDKDAHVVKFDSENIGVEGFKYGYETSNGIAASEEGHVINAGTENEAIAVSGEFKYVGADGVTYTVTYIADENGFQPQGEHIPKADH</sequence>
<dbReference type="Proteomes" id="UP000695000">
    <property type="component" value="Unplaced"/>
</dbReference>
<dbReference type="RefSeq" id="XP_017786796.1">
    <property type="nucleotide sequence ID" value="XM_017931307.1"/>
</dbReference>
<keyword evidence="1 2" id="KW-0193">Cuticle</keyword>
<dbReference type="PRINTS" id="PR00947">
    <property type="entry name" value="CUTICLE"/>
</dbReference>
<dbReference type="PROSITE" id="PS51155">
    <property type="entry name" value="CHIT_BIND_RR_2"/>
    <property type="match status" value="1"/>
</dbReference>